<dbReference type="Gene3D" id="3.30.360.10">
    <property type="entry name" value="Dihydrodipicolinate Reductase, domain 2"/>
    <property type="match status" value="1"/>
</dbReference>
<evidence type="ECO:0000256" key="1">
    <source>
        <dbReference type="ARBA" id="ARBA00023002"/>
    </source>
</evidence>
<evidence type="ECO:0000259" key="3">
    <source>
        <dbReference type="Pfam" id="PF22725"/>
    </source>
</evidence>
<gene>
    <name evidence="4" type="ORF">EDC90_1003193</name>
</gene>
<organism evidence="4 5">
    <name type="scientific">Martelella mediterranea</name>
    <dbReference type="NCBI Taxonomy" id="293089"/>
    <lineage>
        <taxon>Bacteria</taxon>
        <taxon>Pseudomonadati</taxon>
        <taxon>Pseudomonadota</taxon>
        <taxon>Alphaproteobacteria</taxon>
        <taxon>Hyphomicrobiales</taxon>
        <taxon>Aurantimonadaceae</taxon>
        <taxon>Martelella</taxon>
    </lineage>
</organism>
<dbReference type="Proteomes" id="UP000295097">
    <property type="component" value="Unassembled WGS sequence"/>
</dbReference>
<name>A0A4V2V4Y0_9HYPH</name>
<dbReference type="OrthoDB" id="9776544at2"/>
<reference evidence="4 5" key="1">
    <citation type="submission" date="2019-03" db="EMBL/GenBank/DDBJ databases">
        <title>Freshwater and sediment microbial communities from various areas in North America, analyzing microbe dynamics in response to fracking.</title>
        <authorList>
            <person name="Lamendella R."/>
        </authorList>
    </citation>
    <scope>NUCLEOTIDE SEQUENCE [LARGE SCALE GENOMIC DNA]</scope>
    <source>
        <strain evidence="4 5">175.2</strain>
    </source>
</reference>
<evidence type="ECO:0000313" key="5">
    <source>
        <dbReference type="Proteomes" id="UP000295097"/>
    </source>
</evidence>
<dbReference type="GO" id="GO:0000166">
    <property type="term" value="F:nucleotide binding"/>
    <property type="evidence" value="ECO:0007669"/>
    <property type="project" value="InterPro"/>
</dbReference>
<protein>
    <submittedName>
        <fullName evidence="4">Putative dehydrogenase</fullName>
    </submittedName>
</protein>
<dbReference type="PANTHER" id="PTHR43818">
    <property type="entry name" value="BCDNA.GH03377"/>
    <property type="match status" value="1"/>
</dbReference>
<dbReference type="SUPFAM" id="SSF51735">
    <property type="entry name" value="NAD(P)-binding Rossmann-fold domains"/>
    <property type="match status" value="1"/>
</dbReference>
<comment type="caution">
    <text evidence="4">The sequence shown here is derived from an EMBL/GenBank/DDBJ whole genome shotgun (WGS) entry which is preliminary data.</text>
</comment>
<dbReference type="InterPro" id="IPR055170">
    <property type="entry name" value="GFO_IDH_MocA-like_dom"/>
</dbReference>
<feature type="domain" description="GFO/IDH/MocA-like oxidoreductase" evidence="3">
    <location>
        <begin position="130"/>
        <end position="264"/>
    </location>
</feature>
<dbReference type="RefSeq" id="WP_132308681.1">
    <property type="nucleotide sequence ID" value="NZ_SMAR01000003.1"/>
</dbReference>
<dbReference type="EMBL" id="SMAR01000003">
    <property type="protein sequence ID" value="TCT43182.1"/>
    <property type="molecule type" value="Genomic_DNA"/>
</dbReference>
<dbReference type="AlphaFoldDB" id="A0A4V2V4Y0"/>
<dbReference type="Gene3D" id="3.40.50.720">
    <property type="entry name" value="NAD(P)-binding Rossmann-like Domain"/>
    <property type="match status" value="1"/>
</dbReference>
<proteinExistence type="predicted"/>
<feature type="domain" description="Gfo/Idh/MocA-like oxidoreductase N-terminal" evidence="2">
    <location>
        <begin position="6"/>
        <end position="117"/>
    </location>
</feature>
<evidence type="ECO:0000259" key="2">
    <source>
        <dbReference type="Pfam" id="PF01408"/>
    </source>
</evidence>
<dbReference type="Pfam" id="PF22725">
    <property type="entry name" value="GFO_IDH_MocA_C3"/>
    <property type="match status" value="1"/>
</dbReference>
<dbReference type="Pfam" id="PF01408">
    <property type="entry name" value="GFO_IDH_MocA"/>
    <property type="match status" value="1"/>
</dbReference>
<dbReference type="InterPro" id="IPR050463">
    <property type="entry name" value="Gfo/Idh/MocA_oxidrdct_glycsds"/>
</dbReference>
<accession>A0A4V2V4Y0</accession>
<dbReference type="GO" id="GO:0016491">
    <property type="term" value="F:oxidoreductase activity"/>
    <property type="evidence" value="ECO:0007669"/>
    <property type="project" value="UniProtKB-KW"/>
</dbReference>
<keyword evidence="1" id="KW-0560">Oxidoreductase</keyword>
<dbReference type="InterPro" id="IPR036291">
    <property type="entry name" value="NAD(P)-bd_dom_sf"/>
</dbReference>
<dbReference type="PANTHER" id="PTHR43818:SF11">
    <property type="entry name" value="BCDNA.GH03377"/>
    <property type="match status" value="1"/>
</dbReference>
<dbReference type="SUPFAM" id="SSF55347">
    <property type="entry name" value="Glyceraldehyde-3-phosphate dehydrogenase-like, C-terminal domain"/>
    <property type="match status" value="1"/>
</dbReference>
<sequence>MTKELGVGILGCGNISETYFKLAPLFKGLKILACADINPEAAEAKAQEFGVTAQSVEALLANDDVDVIVNLTIPAAHFEMSKRILEAGKHVYSEKPLVLSLDEGKALKQIADAGDLTVGCAPDTFLGGAHQLARRFIDQGSIGRVTSGTCHVMSHGMEMWHPNPDFFFLPGGGPILDLGPYYIANLINLIGPVKRVAALTSKATETRLITSVPRKGETIPVRTPTDIHALLAFENGASITLSASWDVWAHRHANMELYGTEGSLFLPDPNFFGGRVEAAGRDGSVAPLDEWEHPFSIANQDFEKGGRANYRTAGLADMALALIEGREPRCSLERALHGVDVMVGILTSGETGEFVELSTTCTQAEALDADAAASLLR</sequence>
<dbReference type="InterPro" id="IPR000683">
    <property type="entry name" value="Gfo/Idh/MocA-like_OxRdtase_N"/>
</dbReference>
<evidence type="ECO:0000313" key="4">
    <source>
        <dbReference type="EMBL" id="TCT43182.1"/>
    </source>
</evidence>
<keyword evidence="5" id="KW-1185">Reference proteome</keyword>